<dbReference type="OrthoDB" id="4751481at2"/>
<dbReference type="InterPro" id="IPR019545">
    <property type="entry name" value="DM13_domain"/>
</dbReference>
<accession>A0A5J5J1Q3</accession>
<reference evidence="4" key="1">
    <citation type="submission" date="2019-09" db="EMBL/GenBank/DDBJ databases">
        <title>Mumia zhuanghuii sp. nov. isolated from the intestinal contents of plateau pika (Ochotona curzoniae) in the Qinghai-Tibet plateau of China.</title>
        <authorList>
            <person name="Tian Z."/>
        </authorList>
    </citation>
    <scope>NUCLEOTIDE SEQUENCE [LARGE SCALE GENOMIC DNA]</scope>
    <source>
        <strain evidence="4">JCM 30598</strain>
    </source>
</reference>
<sequence>MWSATAAIAVLAVGAVLFQPWLLLIDVRVADAIPTAIATAPPTNQASRQTSAATPPGSVESVEMPAPAPGPVDLLAGEFVSHEHETNGGARIIQLPDGRRHLAIEGLVTSNGPDVHVWLSAGPVVEGLDGWFTAAGYDHIDLGPIKGNLGDQLYDIPAEVDLAAFRTVDLWCERFSVSFGAAALS</sequence>
<dbReference type="Pfam" id="PF10517">
    <property type="entry name" value="DM13"/>
    <property type="match status" value="1"/>
</dbReference>
<evidence type="ECO:0000313" key="4">
    <source>
        <dbReference type="Proteomes" id="UP000325827"/>
    </source>
</evidence>
<gene>
    <name evidence="3" type="ORF">F6B43_08945</name>
</gene>
<proteinExistence type="predicted"/>
<name>A0A5J5J1Q3_9MICO</name>
<evidence type="ECO:0000313" key="3">
    <source>
        <dbReference type="EMBL" id="KAA9108476.1"/>
    </source>
</evidence>
<keyword evidence="4" id="KW-1185">Reference proteome</keyword>
<evidence type="ECO:0000259" key="2">
    <source>
        <dbReference type="PROSITE" id="PS51549"/>
    </source>
</evidence>
<protein>
    <submittedName>
        <fullName evidence="3">DM13 domain-containing protein</fullName>
    </submittedName>
</protein>
<dbReference type="Proteomes" id="UP000325827">
    <property type="component" value="Unassembled WGS sequence"/>
</dbReference>
<feature type="region of interest" description="Disordered" evidence="1">
    <location>
        <begin position="41"/>
        <end position="67"/>
    </location>
</feature>
<feature type="domain" description="DM13" evidence="2">
    <location>
        <begin position="70"/>
        <end position="185"/>
    </location>
</feature>
<dbReference type="AlphaFoldDB" id="A0A5J5J1Q3"/>
<dbReference type="PROSITE" id="PS51549">
    <property type="entry name" value="DM13"/>
    <property type="match status" value="1"/>
</dbReference>
<dbReference type="EMBL" id="VYSA01000002">
    <property type="protein sequence ID" value="KAA9108476.1"/>
    <property type="molecule type" value="Genomic_DNA"/>
</dbReference>
<feature type="compositionally biased region" description="Polar residues" evidence="1">
    <location>
        <begin position="44"/>
        <end position="53"/>
    </location>
</feature>
<comment type="caution">
    <text evidence="3">The sequence shown here is derived from an EMBL/GenBank/DDBJ whole genome shotgun (WGS) entry which is preliminary data.</text>
</comment>
<evidence type="ECO:0000256" key="1">
    <source>
        <dbReference type="SAM" id="MobiDB-lite"/>
    </source>
</evidence>
<organism evidence="3 4">
    <name type="scientific">Microbacterium rhizomatis</name>
    <dbReference type="NCBI Taxonomy" id="1631477"/>
    <lineage>
        <taxon>Bacteria</taxon>
        <taxon>Bacillati</taxon>
        <taxon>Actinomycetota</taxon>
        <taxon>Actinomycetes</taxon>
        <taxon>Micrococcales</taxon>
        <taxon>Microbacteriaceae</taxon>
        <taxon>Microbacterium</taxon>
    </lineage>
</organism>